<sequence length="185" mass="21960">MKNNVKIWTKQHENILKDLETNGRYIVKKEYIVNKMEDHASLYLDVYNWYYQAASKLVQPPADVKYPIWVSLTEEDKIVNSPGNVQLEILVEQAQLLTMDIDKWGRIVNYMYIPADAQDEKEHEALLRRYGIDDCTAYMKPFYPNIKQKIIKSWDRLFDESIILSEVRVGTIWELKQEWIVSITK</sequence>
<dbReference type="EMBL" id="FMJE01000003">
    <property type="protein sequence ID" value="SCM81369.1"/>
    <property type="molecule type" value="Genomic_DNA"/>
</dbReference>
<dbReference type="InterPro" id="IPR024211">
    <property type="entry name" value="DUF3841"/>
</dbReference>
<protein>
    <recommendedName>
        <fullName evidence="2">DUF3841 domain-containing protein</fullName>
    </recommendedName>
</protein>
<accession>A0A212LVD2</accession>
<evidence type="ECO:0008006" key="2">
    <source>
        <dbReference type="Google" id="ProtNLM"/>
    </source>
</evidence>
<dbReference type="AlphaFoldDB" id="A0A212LVD2"/>
<dbReference type="RefSeq" id="WP_288184412.1">
    <property type="nucleotide sequence ID" value="NZ_LT608335.1"/>
</dbReference>
<organism evidence="1">
    <name type="scientific">uncultured Sporomusa sp</name>
    <dbReference type="NCBI Taxonomy" id="307249"/>
    <lineage>
        <taxon>Bacteria</taxon>
        <taxon>Bacillati</taxon>
        <taxon>Bacillota</taxon>
        <taxon>Negativicutes</taxon>
        <taxon>Selenomonadales</taxon>
        <taxon>Sporomusaceae</taxon>
        <taxon>Sporomusa</taxon>
        <taxon>environmental samples</taxon>
    </lineage>
</organism>
<evidence type="ECO:0000313" key="1">
    <source>
        <dbReference type="EMBL" id="SCM81369.1"/>
    </source>
</evidence>
<name>A0A212LVD2_9FIRM</name>
<reference evidence="1" key="1">
    <citation type="submission" date="2016-08" db="EMBL/GenBank/DDBJ databases">
        <authorList>
            <person name="Seilhamer J.J."/>
        </authorList>
    </citation>
    <scope>NUCLEOTIDE SEQUENCE</scope>
    <source>
        <strain evidence="1">86</strain>
    </source>
</reference>
<dbReference type="Pfam" id="PF12952">
    <property type="entry name" value="DUF3841"/>
    <property type="match status" value="1"/>
</dbReference>
<proteinExistence type="predicted"/>
<gene>
    <name evidence="1" type="ORF">KL86SPO_31548</name>
</gene>